<dbReference type="EMBL" id="AEIG01000014">
    <property type="protein sequence ID" value="EGG30508.1"/>
    <property type="molecule type" value="Genomic_DNA"/>
</dbReference>
<evidence type="ECO:0000256" key="1">
    <source>
        <dbReference type="ARBA" id="ARBA00004571"/>
    </source>
</evidence>
<evidence type="ECO:0000256" key="7">
    <source>
        <dbReference type="ARBA" id="ARBA00023077"/>
    </source>
</evidence>
<dbReference type="GO" id="GO:0009279">
    <property type="term" value="C:cell outer membrane"/>
    <property type="evidence" value="ECO:0007669"/>
    <property type="project" value="UniProtKB-SubCell"/>
</dbReference>
<dbReference type="PROSITE" id="PS52016">
    <property type="entry name" value="TONB_DEPENDENT_REC_3"/>
    <property type="match status" value="1"/>
</dbReference>
<dbReference type="PANTHER" id="PTHR30069:SF29">
    <property type="entry name" value="HEMOGLOBIN AND HEMOGLOBIN-HAPTOGLOBIN-BINDING PROTEIN 1-RELATED"/>
    <property type="match status" value="1"/>
</dbReference>
<evidence type="ECO:0000256" key="3">
    <source>
        <dbReference type="ARBA" id="ARBA00022448"/>
    </source>
</evidence>
<keyword evidence="7 12" id="KW-0798">TonB box</keyword>
<dbReference type="InterPro" id="IPR036942">
    <property type="entry name" value="Beta-barrel_TonB_sf"/>
</dbReference>
<dbReference type="RefSeq" id="WP_009574921.1">
    <property type="nucleotide sequence ID" value="NZ_AEIG01000014.1"/>
</dbReference>
<dbReference type="AlphaFoldDB" id="F3KZS9"/>
<dbReference type="InterPro" id="IPR039426">
    <property type="entry name" value="TonB-dep_rcpt-like"/>
</dbReference>
<dbReference type="SUPFAM" id="SSF56935">
    <property type="entry name" value="Porins"/>
    <property type="match status" value="1"/>
</dbReference>
<evidence type="ECO:0000313" key="14">
    <source>
        <dbReference type="Proteomes" id="UP000005615"/>
    </source>
</evidence>
<evidence type="ECO:0000256" key="11">
    <source>
        <dbReference type="PROSITE-ProRule" id="PRU01360"/>
    </source>
</evidence>
<comment type="caution">
    <text evidence="13">The sequence shown here is derived from an EMBL/GenBank/DDBJ whole genome shotgun (WGS) entry which is preliminary data.</text>
</comment>
<protein>
    <submittedName>
        <fullName evidence="13">TonB-dependent receptor</fullName>
    </submittedName>
</protein>
<keyword evidence="14" id="KW-1185">Reference proteome</keyword>
<evidence type="ECO:0000256" key="9">
    <source>
        <dbReference type="ARBA" id="ARBA00023170"/>
    </source>
</evidence>
<evidence type="ECO:0000256" key="2">
    <source>
        <dbReference type="ARBA" id="ARBA00008143"/>
    </source>
</evidence>
<sequence length="616" mass="67360">MFTKKSASCALLLASCNALASSTTALEEIVITSSRVPEPWSEIATAITKLSKEDLDYYGHLSLVDVLQYQPSMSVTHTGGAGKAATVRIRGEEGYRTLVVLDGIPLTDTSGTQHSPRLEHLTTQSLTSVEILRGPQGLMYGADAGGIIYLSSKPSQAGWSNTVSLETGRYNQQSLFVKSAISGEHGHLQVSWQNSSLDGFNASTADTATKDSDGYDNDTKHLSGSWQASNNLQLSVVHRTTSATNEYDACYNASFQVTHDCSDQYDSEAHQISANYTGDNAMHRLSYSQSQTDKAFYSDKAFSFGARGKLRSLAWASKLDLNERIHAVVGADADQSELNDGSLTRQRDQLGVYAELKWAPIDTLTLAAGARTDDNDDFGRHNSIRLTGTAVQPLNDSVLKYKISYGTGFRAPSLYEVAYNAGPYAYGLATTTQLKEERSAGFDIGVEWLVNADLHVQATYFRQTVEDEIFFDLEAYTGYLQDDGEALVSGLELSADWAVTEGLTIATNATMMNSERPDGSARIYRPDNQAALSVRYSHPQHKLSGQVAMQYRGDSRGIVNQSIDGYTALSFKLQYALTRDLKPYLRVENALDADTREIPGYYASRAAIYAGVSYQF</sequence>
<evidence type="ECO:0000313" key="13">
    <source>
        <dbReference type="EMBL" id="EGG30508.1"/>
    </source>
</evidence>
<name>F3KZS9_9GAMM</name>
<dbReference type="Proteomes" id="UP000005615">
    <property type="component" value="Unassembled WGS sequence"/>
</dbReference>
<evidence type="ECO:0000256" key="10">
    <source>
        <dbReference type="ARBA" id="ARBA00023237"/>
    </source>
</evidence>
<keyword evidence="3 11" id="KW-0813">Transport</keyword>
<dbReference type="GO" id="GO:0015344">
    <property type="term" value="F:siderophore uptake transmembrane transporter activity"/>
    <property type="evidence" value="ECO:0007669"/>
    <property type="project" value="TreeGrafter"/>
</dbReference>
<comment type="similarity">
    <text evidence="2">Belongs to the TonB-dependent receptor family. Hemoglobin/haptoglobin binding protein subfamily.</text>
</comment>
<dbReference type="PROSITE" id="PS51257">
    <property type="entry name" value="PROKAR_LIPOPROTEIN"/>
    <property type="match status" value="1"/>
</dbReference>
<evidence type="ECO:0000256" key="6">
    <source>
        <dbReference type="ARBA" id="ARBA00022729"/>
    </source>
</evidence>
<dbReference type="PANTHER" id="PTHR30069">
    <property type="entry name" value="TONB-DEPENDENT OUTER MEMBRANE RECEPTOR"/>
    <property type="match status" value="1"/>
</dbReference>
<dbReference type="OrthoDB" id="9764669at2"/>
<dbReference type="InterPro" id="IPR000531">
    <property type="entry name" value="Beta-barrel_TonB"/>
</dbReference>
<dbReference type="STRING" id="2518989.IMCC3088_486"/>
<dbReference type="Pfam" id="PF00593">
    <property type="entry name" value="TonB_dep_Rec_b-barrel"/>
    <property type="match status" value="1"/>
</dbReference>
<dbReference type="InterPro" id="IPR037066">
    <property type="entry name" value="Plug_dom_sf"/>
</dbReference>
<evidence type="ECO:0000256" key="12">
    <source>
        <dbReference type="RuleBase" id="RU003357"/>
    </source>
</evidence>
<reference evidence="13 14" key="1">
    <citation type="journal article" date="2011" name="J. Bacteriol.">
        <title>Genome sequence of strain IMCC3088, a proteorhodopsin-containing marine bacterium belonging to the OM60/NOR5 clade.</title>
        <authorList>
            <person name="Jang Y."/>
            <person name="Oh H.M."/>
            <person name="Kang I."/>
            <person name="Lee K."/>
            <person name="Yang S.J."/>
            <person name="Cho J.C."/>
        </authorList>
    </citation>
    <scope>NUCLEOTIDE SEQUENCE [LARGE SCALE GENOMIC DNA]</scope>
    <source>
        <strain evidence="13 14">IMCC3088</strain>
    </source>
</reference>
<keyword evidence="5 11" id="KW-0812">Transmembrane</keyword>
<accession>F3KZS9</accession>
<keyword evidence="6" id="KW-0732">Signal</keyword>
<evidence type="ECO:0000256" key="8">
    <source>
        <dbReference type="ARBA" id="ARBA00023136"/>
    </source>
</evidence>
<comment type="subcellular location">
    <subcellularLocation>
        <location evidence="1 11">Cell outer membrane</location>
        <topology evidence="1 11">Multi-pass membrane protein</topology>
    </subcellularLocation>
</comment>
<organism evidence="13 14">
    <name type="scientific">Aequoribacter fuscus</name>
    <dbReference type="NCBI Taxonomy" id="2518989"/>
    <lineage>
        <taxon>Bacteria</taxon>
        <taxon>Pseudomonadati</taxon>
        <taxon>Pseudomonadota</taxon>
        <taxon>Gammaproteobacteria</taxon>
        <taxon>Cellvibrionales</taxon>
        <taxon>Halieaceae</taxon>
        <taxon>Aequoribacter</taxon>
    </lineage>
</organism>
<evidence type="ECO:0000256" key="5">
    <source>
        <dbReference type="ARBA" id="ARBA00022692"/>
    </source>
</evidence>
<dbReference type="Gene3D" id="2.40.170.20">
    <property type="entry name" value="TonB-dependent receptor, beta-barrel domain"/>
    <property type="match status" value="1"/>
</dbReference>
<keyword evidence="10 11" id="KW-0998">Cell outer membrane</keyword>
<keyword evidence="9 13" id="KW-0675">Receptor</keyword>
<keyword evidence="8 11" id="KW-0472">Membrane</keyword>
<dbReference type="InterPro" id="IPR012910">
    <property type="entry name" value="Plug_dom"/>
</dbReference>
<dbReference type="GO" id="GO:0044718">
    <property type="term" value="P:siderophore transmembrane transport"/>
    <property type="evidence" value="ECO:0007669"/>
    <property type="project" value="TreeGrafter"/>
</dbReference>
<gene>
    <name evidence="13" type="ORF">IMCC3088_486</name>
</gene>
<evidence type="ECO:0000256" key="4">
    <source>
        <dbReference type="ARBA" id="ARBA00022452"/>
    </source>
</evidence>
<dbReference type="eggNOG" id="COG4206">
    <property type="taxonomic scope" value="Bacteria"/>
</dbReference>
<dbReference type="Gene3D" id="2.170.130.10">
    <property type="entry name" value="TonB-dependent receptor, plug domain"/>
    <property type="match status" value="1"/>
</dbReference>
<keyword evidence="4 11" id="KW-1134">Transmembrane beta strand</keyword>
<proteinExistence type="inferred from homology"/>
<dbReference type="Pfam" id="PF07715">
    <property type="entry name" value="Plug"/>
    <property type="match status" value="1"/>
</dbReference>